<feature type="non-terminal residue" evidence="4">
    <location>
        <position position="1"/>
    </location>
</feature>
<name>A0A8T2MLE4_9TELE</name>
<dbReference type="PROSITE" id="PS50009">
    <property type="entry name" value="RASGEF_CAT"/>
    <property type="match status" value="1"/>
</dbReference>
<dbReference type="InterPro" id="IPR036964">
    <property type="entry name" value="RASGEF_cat_dom_sf"/>
</dbReference>
<dbReference type="GO" id="GO:0005886">
    <property type="term" value="C:plasma membrane"/>
    <property type="evidence" value="ECO:0007669"/>
    <property type="project" value="TreeGrafter"/>
</dbReference>
<evidence type="ECO:0000259" key="3">
    <source>
        <dbReference type="PROSITE" id="PS50009"/>
    </source>
</evidence>
<dbReference type="GO" id="GO:0005085">
    <property type="term" value="F:guanyl-nucleotide exchange factor activity"/>
    <property type="evidence" value="ECO:0007669"/>
    <property type="project" value="UniProtKB-KW"/>
</dbReference>
<dbReference type="SMART" id="SM00147">
    <property type="entry name" value="RasGEF"/>
    <property type="match status" value="1"/>
</dbReference>
<organism evidence="4 5">
    <name type="scientific">Albula glossodonta</name>
    <name type="common">roundjaw bonefish</name>
    <dbReference type="NCBI Taxonomy" id="121402"/>
    <lineage>
        <taxon>Eukaryota</taxon>
        <taxon>Metazoa</taxon>
        <taxon>Chordata</taxon>
        <taxon>Craniata</taxon>
        <taxon>Vertebrata</taxon>
        <taxon>Euteleostomi</taxon>
        <taxon>Actinopterygii</taxon>
        <taxon>Neopterygii</taxon>
        <taxon>Teleostei</taxon>
        <taxon>Albuliformes</taxon>
        <taxon>Albulidae</taxon>
        <taxon>Albula</taxon>
    </lineage>
</organism>
<dbReference type="OrthoDB" id="21144at2759"/>
<proteinExistence type="predicted"/>
<dbReference type="GO" id="GO:0007265">
    <property type="term" value="P:Ras protein signal transduction"/>
    <property type="evidence" value="ECO:0007669"/>
    <property type="project" value="TreeGrafter"/>
</dbReference>
<dbReference type="PANTHER" id="PTHR23113">
    <property type="entry name" value="GUANINE NUCLEOTIDE EXCHANGE FACTOR"/>
    <property type="match status" value="1"/>
</dbReference>
<dbReference type="InterPro" id="IPR008937">
    <property type="entry name" value="Ras-like_GEF"/>
</dbReference>
<keyword evidence="5" id="KW-1185">Reference proteome</keyword>
<keyword evidence="1 2" id="KW-0344">Guanine-nucleotide releasing factor</keyword>
<gene>
    <name evidence="4" type="ORF">JZ751_015328</name>
</gene>
<protein>
    <recommendedName>
        <fullName evidence="3">Ras-GEF domain-containing protein</fullName>
    </recommendedName>
</protein>
<dbReference type="InterPro" id="IPR023578">
    <property type="entry name" value="Ras_GEF_dom_sf"/>
</dbReference>
<accession>A0A8T2MLE4</accession>
<dbReference type="AlphaFoldDB" id="A0A8T2MLE4"/>
<evidence type="ECO:0000313" key="4">
    <source>
        <dbReference type="EMBL" id="KAG9328303.1"/>
    </source>
</evidence>
<feature type="domain" description="Ras-GEF" evidence="3">
    <location>
        <begin position="186"/>
        <end position="361"/>
    </location>
</feature>
<dbReference type="Gene3D" id="1.10.840.10">
    <property type="entry name" value="Ras guanine-nucleotide exchange factors catalytic domain"/>
    <property type="match status" value="2"/>
</dbReference>
<dbReference type="SUPFAM" id="SSF48366">
    <property type="entry name" value="Ras GEF"/>
    <property type="match status" value="1"/>
</dbReference>
<evidence type="ECO:0000313" key="5">
    <source>
        <dbReference type="Proteomes" id="UP000824540"/>
    </source>
</evidence>
<dbReference type="EMBL" id="JAFBMS010002401">
    <property type="protein sequence ID" value="KAG9328303.1"/>
    <property type="molecule type" value="Genomic_DNA"/>
</dbReference>
<dbReference type="InterPro" id="IPR001895">
    <property type="entry name" value="RASGEF_cat_dom"/>
</dbReference>
<dbReference type="Gene3D" id="3.10.20.90">
    <property type="entry name" value="Phosphatidylinositol 3-kinase Catalytic Subunit, Chain A, domain 1"/>
    <property type="match status" value="1"/>
</dbReference>
<comment type="caution">
    <text evidence="4">The sequence shown here is derived from an EMBL/GenBank/DDBJ whole genome shotgun (WGS) entry which is preliminary data.</text>
</comment>
<dbReference type="Pfam" id="PF00617">
    <property type="entry name" value="RasGEF"/>
    <property type="match status" value="1"/>
</dbReference>
<sequence length="361" mass="40448">PTLPIPQCPSNTALPKVPTPHCPSHTARPTVPTPHCTAHIAHITVPILPIPYCPHCPSHTAHPTLPTLPIPYCPHCLSHTAHRTQPTLPISHCPPLTAHLTLPTPHCPSHTAHPLLPISHCPPHTVETAHPINKTVLKPDDVSVFSTLSINGRLFVCQRDQMDSLTPLPEQEGPSLGTMGSFELMSSKDLAYQMTVYDWELFNCVHEHELIYHTFGRHKFRKTTANLDLFLRRFNEVQLWVVTEVCLCTQLNKRVQLLKKFIKIAAHCKENKNLNSFLAIVMGMGNPADPSRNHRAYRLTVAKLDPPVIPLMPLLIKGPDMSLTNKSQQDVWSYVRQLNVIDNQRTLSQLAFQALLDGPHF</sequence>
<dbReference type="PANTHER" id="PTHR23113:SF175">
    <property type="entry name" value="RAP GUANINE NUCLEOTIDE EXCHANGE FACTOR 4"/>
    <property type="match status" value="1"/>
</dbReference>
<evidence type="ECO:0000256" key="1">
    <source>
        <dbReference type="ARBA" id="ARBA00022658"/>
    </source>
</evidence>
<dbReference type="Proteomes" id="UP000824540">
    <property type="component" value="Unassembled WGS sequence"/>
</dbReference>
<evidence type="ECO:0000256" key="2">
    <source>
        <dbReference type="PROSITE-ProRule" id="PRU00168"/>
    </source>
</evidence>
<reference evidence="4" key="1">
    <citation type="thesis" date="2021" institute="BYU ScholarsArchive" country="Provo, UT, USA">
        <title>Applications of and Algorithms for Genome Assembly and Genomic Analyses with an Emphasis on Marine Teleosts.</title>
        <authorList>
            <person name="Pickett B.D."/>
        </authorList>
    </citation>
    <scope>NUCLEOTIDE SEQUENCE</scope>
    <source>
        <strain evidence="4">HI-2016</strain>
    </source>
</reference>